<gene>
    <name evidence="9" type="ORF">GGE06_003366</name>
</gene>
<feature type="domain" description="Carrier" evidence="8">
    <location>
        <begin position="4826"/>
        <end position="4901"/>
    </location>
</feature>
<dbReference type="FunFam" id="1.10.1200.10:FF:000005">
    <property type="entry name" value="Nonribosomal peptide synthetase 1"/>
    <property type="match status" value="1"/>
</dbReference>
<dbReference type="GO" id="GO:0003824">
    <property type="term" value="F:catalytic activity"/>
    <property type="evidence" value="ECO:0007669"/>
    <property type="project" value="InterPro"/>
</dbReference>
<dbReference type="NCBIfam" id="TIGR01733">
    <property type="entry name" value="AA-adenyl-dom"/>
    <property type="match status" value="4"/>
</dbReference>
<dbReference type="CDD" id="cd19531">
    <property type="entry name" value="LCL_NRPS-like"/>
    <property type="match status" value="3"/>
</dbReference>
<dbReference type="Gene3D" id="3.40.50.980">
    <property type="match status" value="2"/>
</dbReference>
<dbReference type="InterPro" id="IPR036736">
    <property type="entry name" value="ACP-like_sf"/>
</dbReference>
<feature type="domain" description="Carrier" evidence="8">
    <location>
        <begin position="1657"/>
        <end position="1732"/>
    </location>
</feature>
<dbReference type="PROSITE" id="PS00012">
    <property type="entry name" value="PHOSPHOPANTETHEINE"/>
    <property type="match status" value="1"/>
</dbReference>
<dbReference type="PROSITE" id="PS00455">
    <property type="entry name" value="AMP_BINDING"/>
    <property type="match status" value="5"/>
</dbReference>
<comment type="similarity">
    <text evidence="2">Belongs to the ATP-dependent AMP-binding enzyme family.</text>
</comment>
<evidence type="ECO:0000313" key="10">
    <source>
        <dbReference type="Proteomes" id="UP000582643"/>
    </source>
</evidence>
<dbReference type="GO" id="GO:0071766">
    <property type="term" value="P:Actinobacterium-type cell wall biogenesis"/>
    <property type="evidence" value="ECO:0007669"/>
    <property type="project" value="UniProtKB-ARBA"/>
</dbReference>
<comment type="cofactor">
    <cofactor evidence="1">
        <name>pantetheine 4'-phosphate</name>
        <dbReference type="ChEBI" id="CHEBI:47942"/>
    </cofactor>
</comment>
<name>A0A7W7XCJ1_9ACTN</name>
<evidence type="ECO:0000256" key="2">
    <source>
        <dbReference type="ARBA" id="ARBA00006432"/>
    </source>
</evidence>
<dbReference type="EMBL" id="JACHJY010000004">
    <property type="protein sequence ID" value="MBB4982456.1"/>
    <property type="molecule type" value="Genomic_DNA"/>
</dbReference>
<dbReference type="CDD" id="cd05930">
    <property type="entry name" value="A_NRPS"/>
    <property type="match status" value="3"/>
</dbReference>
<dbReference type="InterPro" id="IPR001242">
    <property type="entry name" value="Condensation_dom"/>
</dbReference>
<dbReference type="FunFam" id="3.40.50.980:FF:000001">
    <property type="entry name" value="Non-ribosomal peptide synthetase"/>
    <property type="match status" value="1"/>
</dbReference>
<feature type="domain" description="Carrier" evidence="8">
    <location>
        <begin position="3767"/>
        <end position="3842"/>
    </location>
</feature>
<dbReference type="Pfam" id="PF00550">
    <property type="entry name" value="PP-binding"/>
    <property type="match status" value="5"/>
</dbReference>
<proteinExistence type="inferred from homology"/>
<keyword evidence="5" id="KW-0276">Fatty acid metabolism</keyword>
<dbReference type="GO" id="GO:0005737">
    <property type="term" value="C:cytoplasm"/>
    <property type="evidence" value="ECO:0007669"/>
    <property type="project" value="TreeGrafter"/>
</dbReference>
<keyword evidence="3" id="KW-0596">Phosphopantetheine</keyword>
<dbReference type="SUPFAM" id="SSF47336">
    <property type="entry name" value="ACP-like"/>
    <property type="match status" value="5"/>
</dbReference>
<feature type="region of interest" description="Disordered" evidence="7">
    <location>
        <begin position="666"/>
        <end position="687"/>
    </location>
</feature>
<dbReference type="GO" id="GO:0017000">
    <property type="term" value="P:antibiotic biosynthetic process"/>
    <property type="evidence" value="ECO:0007669"/>
    <property type="project" value="UniProtKB-ARBA"/>
</dbReference>
<dbReference type="Gene3D" id="3.30.559.10">
    <property type="entry name" value="Chloramphenicol acetyltransferase-like domain"/>
    <property type="match status" value="4"/>
</dbReference>
<evidence type="ECO:0000313" key="9">
    <source>
        <dbReference type="EMBL" id="MBB4982456.1"/>
    </source>
</evidence>
<sequence>MYANNSVVDVIRRNVSERGADASYEFLADAGGVDTKLSMLEIDRRARAIAVSLQERAKPGARVMLLYPPGEHFVVGFVATLYAGMVAVPVYPPDPMRVARTLPRLRAVVQSSRAEIVLTDGLIKAFTGELFEQHAPEVARLPWIVTEEAMLEGADDWRMPALAPDSVALLQYTSGSTGTPRGVVVTHGNLLSNGSAIAGAFGLGDGDVVASWLPFYHDMGLLGGVLQPMLSGLSNVLMSPLEFMRRPMRWLEAISSRGATVSGGPNFAFDLCVNKSTPAERENLDLSSWRVAFCGAEPVRNRTLERFADAFAVSGFDRSALLPCYGLAEATLFVAGAGRGNGAHSIRVDRPALEQGRAEELPDGDHLVSSGLVADRHELAVVDPESGERVAPGTVGELWVRGASVAAGYWEDEAATETAFGARLADDPKPYLRTGDLGFVLDEQVFVTGRLKEMMVVRGRNLYAHDLEETAVAASPLARPGCGAAFSVETADGEQCVILHEVAASATEEDLPGIADAIAAAVQQEHGIALHDVVLLAARSLAKTSSGKIQRLAGRTAYTAGQVEGEVYRRSTTAAARGERRELALPSRAELLPLAREERVDAIERALSLVGRAEGEAPATMVADLDLDSLAAVDLAFRIEEQLGVVTDPGLLLQPTSLREVAAAVEEGLESAPEAPSGQTSGQRGGAVPLSAGQQSLLFMRDLEGPDCRQNVSVAVRLEEPVDAGVLAAAVRHIGTRHPILTAGFGVDGSRRVQLVDPTKPFELDVVDLTGGTEQELRARVDACALDPFDIEHGDVARAKLFTGCGAPVLVLAQHHAITDFWSVVTLLDELTTVYGDLLHERAPELPAAVGYEEFVRWQQDYERSPQWQADERYWLDLLAGDVQAPTLPVREVPQPDLGIASHRVTVDAELLAALEKTAGESDTTVFSVLMAAFEVLVAAHSGARDFVVGATTAGRPQARFRNTLGYFANTIPVRAEPGAHPTVTELIRSTGQQLRRSLGHQHFPVSRLVELLRAQGNTSAAINTAVVFERPHTAIADDVTSVLFGAGSTGAVLGDLTLQPFPAGELATQFDITLHAIPADGGLLAHMLVRADRFDEALAGQLGEQFLELLRQIVVQGTSPVSALRLTGATESLSRAGVPARTQEGITSVHELFEATADRIPDATALVAGAEELTYAQVDAAANRLAHRLRQDGLRPEQTVGLCLERSPELIVAMLAVMKSGAAFVPLDPTLPQNRLADMVGDARCERILCHGATAALAASLGEATRVDEESGADLPEDRPALAVTGDNLAYVIFTSGSTGRPKGVQIEHRSLVSYVLSFLDAFDVAEGDRVLQFAPLTFDPCLEEIFSAWTRGAALVLRDESVLGSPERFWAWCEEQRLNLVDIPTAFFHVLVTALESGVRVPPQLRSILIGGEAAHPDKLDQWFAADRAHVELYNRWGTTETTVCSTVAHLGPESGRVSRARDVSIGADMTDAVVHVLDAELRPVADGVVGEAYIGGIGVGRGYASEPRKTAERFVPDPFATEPGRRLYATGDLVRRAADGELRYVGRADQQVKVRGYRIELGEVDVVLRRHPEVAEAAVVATRGAGETELIAAVTGAGVSTDGLRDWLNRELPSYMVPSRLLVLDAIPLTSNGKVDAHALRELALDVSRSAGAADMSPLESRLAALWCEVLEVAGVGPDEDFFALGGHSLRAADLNTRVRREFGVQPPLRMFFESVTVRAQAARIAELAAAEPVETAAADAAAEAEPALSLGQRRLWFLEKFAPGSRAYVVPGVLRLYGELDRDVLRGALDALVERHPALRTGFTDEGGRPVPFVHTGLACPFEVLDRTSVAPARREAELSELVGEHVKQLFDLDTPPLMRAALVEFGADEHALLLAFHHIVSDGRTMEIIAGELAELYAHGAGTGAGEPPAVVHQYARWALDEGARLDSEEGRQGLAFWAGHLAGAPLALDLPFDRTRPAVQTFDGARVPLTLGQADSDQLRALARDQQATVFMTLAAVLSSTLSRLTGQERVVVGVPDANRPGDGAYDDVVGFFVNTVPLCFEVPGGATGRDLVARVRATTLEAMPHKWVPFSAIVEASGQDRDPSRSPLFQAILDVRSGALPSPALPGLRVETAPLYTGTAKTDLTFEITDDGGPLTGWLEFNTDLFGTGTAQLVARLFAETARAMAQRPDERVETPSAAAALGHWPAPAGAEQHPDTFWAQFERAADSRTDAIAVEGADSALTYGELRTRVEQVARVIADRFAVRPGDVVAVAVEPSVEAVVAVLAAQRCGAAYLPIDPAYPAERKDFMLADSGARGLVTRELVEEALREAPAEAVALPQADPDAPAYLLYTSGSTGRPKGVLVSHRSLANLTAAQAGVFGIDAGSRMLQFASLSFDASVWEIFSTLAAGGTLCVAGREHALVGEALADVLAERAISVCLLPPSVIASLPVRDLPHLKTLVSGGEACRAELVEQWQPGRRFVNAYGPTECTVAITAAALEPGQPASLGAVLPGGTAYVLDADLRPVVAGAVGELYAGGAGLALGYHGRPALTAGHFLPDPFSAVPGARMYRTGDLVRLRADGTLDYCGRSDSQIKLRGYRVEPAEIESVLLALPGVTQAVVRGLDGVLVAYVETADPELTPQALAQLCAAELPPHMVPAAFVASAELPRLPGGKIDPSRLGRPRRADFAHADFAEPETETERTVARVWAQVLDVDAVGAGDDFFTIGGHSLLATVITSQVGEELGREVPLRALFEAPVLRDYAALCDAAAARDTSGGIAAHAAGGGDAPLSVMQERLWLLEEIENGSGQNALTGRYHLAGAIRLTGALDEAALQRAVGRLVDRHTTLRTVVAHRDGVLTQSVLDRADVTLTRTALTGVTAEERVSEALVLVEREAAQPMDLSAGPLLRVRLLDLGRDDAVLVLTLHHIVGDGWSMEILKRDLTHFYAEETGHEPATPLPPLPVTYEQFSRWQRHQLDSGALDASVAYWCEKLDELPSLTLPIARSGSAPADDEKSHRVRATVTPELREAMERLAAGSGATLFMVLAATLQLTLGRLAGQRDFAIGVPIAGRRHREVEDLIGFFINSLVLRADLSGDPTFAELLDRVRTTTLDAYEHQDVPFETLVGKLAPERDLNTTPLFQVYLNLLNIPPRQSGLPGIEVDTFAVPDLGAKFDLTFYVDPAGPGLSLDLMYAGERFDEATTRELLAQWIRVIEQAVADSGSPIDALRLDTPQARRELPDPSAPLDAGWYGSVVEQFERLAAREPQRIAISEPGQELTYGDLAWATSAMSGLLNQQGVAKGDVVAVYGERSASLVWAILSVMRAGASFAILDPSYPADRIADCLAVARPSAFLQLEGAGAVPLAVDTALQGFDLRCRFELPSRLADARHLVPQGAEPAEAVQVGPRDCAYIAFTSGSTGKPKGIRGAHGSLTHFVPWMVETFGLRETDRYSLLSGISHDPLHREVFTPLVTGATICVPDRLDVETPGRLAQWFRTAQVSVSHMTPPMARLFDQLSVAPGTLPLLERVFFLGDTLTSRDVRAITRMAGSATCVNLYGSTETQRAVGYYVVPAAHGTAETDPGVTYPLGRGMKDVQLLVLNEAGQQAGVGEPGEIVIRSPHLSLGYADEQLNAVKFVRNPFGTSDDDRMYRTGDLGRYLADGSVTPLGRADNQVKIRGYRVETDEVQHVICSAPEVQDALVMARPDASGETALVAYVVARPGQKVAGNELKGYVRKRLPDYMVPAFVVALDAFPLTPNRKIDRAALPEPSAATGVHEDGPRTPLTPTEELVAGLWQDVLGAHQVGPEDNFFNLGGHSLMATQVVSRIRRVFGCEIALRTLFEKQTVRDLAAHIDGVAGGTTVAEPITALPRTGALPASYGQERLWVLDQLEGDTGAYNSPTVVRMRGPLDTEALAATLDELVARHEVLRTRIVMDDGRVSQIVEPAGEVTMPLTVVDLGDEPQEDAEQRMWELVDEAARHRFDLAQAPLEQATLIRLSDEDHVFVLTVHHVVADGWGLQIVVRDFAALYQARRQGTASPLPELEVQYADWSGWQRDRVEGGDYQGQLDFWCETLAKPASVLEFPAQKPRPAAMTNRGLTVRRILDAELVNGVRHVGREHNATLFMTLLAAFNAQLHRYSGAADIAVATPVGTRSVEIEDVVGFFVNTIVFRNELSAEESFTELLERVRSTTLAAYANQDVPFDRVVDALQPHRDLSVSPLFQVMFTLHNAPYSEIDLGDLRLERLHAPVGTAKFDLSLDLAEEKDGLHATLELNADLFDAETGEQLLDHFEALLGSITATPTRAVADLELRSAAEAEAQDALSAGPDALTTKTTAEALEHWARQTPDAPAVIDGTTVWTYRELRDRVAALAERLTAAATGPEQAVVVCAERSARHIAAALACGAAGATYVPVSPAVPDRRIATILDRLGEVVAVTDDEQADRIAALLGDGRARGSHLVLDDAAADRPLDAAAARPNRRAYVIFTSGTTGEPKGVEIEQAGLLGHLELMAHDLELTSGDVVAQTAAQSFDISVWQMLVAVTRGATTVVSPDATSRDAEALLALVRERGVTVLQLVPGMIRALLDHAEGGDLASLRFLIATGEALPPDLAADWLRRFPGIPMVNAYGPAECSDDTHLAVLSTPPPADRPVPLGSPVAGVTSYVLDAQGRRVPFGVPGELAIGGPVVGRGYLGDPKATADRFVPDPYATVPGARLYRTGDRVRLHADGRLEFLGRLDDQLKIRGFRIEAGEVETALCELPAVREAAVVLRDCDGEPTLVACVVGTEHDPAVLAAALGTRLPRYMVPTGYVFADRLPRNANGKVDRGALQRDDVTVERVRQRFEALSGPTERLVASVFEELLGTPAVGALDDFFTLGGHSLLATRLVAELAAQTDIELPLRTVFEQPTVRGVAQALEELQMAGLSEAELLELEVLLDGVTDDQARELLAAGEERDA</sequence>
<dbReference type="CDD" id="cd05931">
    <property type="entry name" value="FAAL"/>
    <property type="match status" value="1"/>
</dbReference>
<dbReference type="Gene3D" id="1.10.1200.10">
    <property type="entry name" value="ACP-like"/>
    <property type="match status" value="3"/>
</dbReference>
<dbReference type="SMART" id="SM00823">
    <property type="entry name" value="PKS_PP"/>
    <property type="match status" value="5"/>
</dbReference>
<keyword evidence="10" id="KW-1185">Reference proteome</keyword>
<dbReference type="NCBIfam" id="NF003417">
    <property type="entry name" value="PRK04813.1"/>
    <property type="match status" value="5"/>
</dbReference>
<dbReference type="SUPFAM" id="SSF52777">
    <property type="entry name" value="CoA-dependent acyltransferases"/>
    <property type="match status" value="8"/>
</dbReference>
<evidence type="ECO:0000256" key="7">
    <source>
        <dbReference type="SAM" id="MobiDB-lite"/>
    </source>
</evidence>
<dbReference type="GO" id="GO:0031177">
    <property type="term" value="F:phosphopantetheine binding"/>
    <property type="evidence" value="ECO:0007669"/>
    <property type="project" value="InterPro"/>
</dbReference>
<keyword evidence="6" id="KW-0443">Lipid metabolism</keyword>
<feature type="domain" description="Carrier" evidence="8">
    <location>
        <begin position="2682"/>
        <end position="2757"/>
    </location>
</feature>
<dbReference type="InterPro" id="IPR040097">
    <property type="entry name" value="FAAL/FAAC"/>
</dbReference>
<dbReference type="Gene3D" id="3.40.50.1820">
    <property type="entry name" value="alpha/beta hydrolase"/>
    <property type="match status" value="2"/>
</dbReference>
<dbReference type="PROSITE" id="PS50075">
    <property type="entry name" value="CARRIER"/>
    <property type="match status" value="5"/>
</dbReference>
<keyword evidence="4" id="KW-0597">Phosphoprotein</keyword>
<reference evidence="9 10" key="1">
    <citation type="submission" date="2020-08" db="EMBL/GenBank/DDBJ databases">
        <title>Genomic Encyclopedia of Type Strains, Phase III (KMG-III): the genomes of soil and plant-associated and newly described type strains.</title>
        <authorList>
            <person name="Whitman W."/>
        </authorList>
    </citation>
    <scope>NUCLEOTIDE SEQUENCE [LARGE SCALE GENOMIC DNA]</scope>
    <source>
        <strain evidence="9 10">SFB5A</strain>
    </source>
</reference>
<dbReference type="PANTHER" id="PTHR45527:SF1">
    <property type="entry name" value="FATTY ACID SYNTHASE"/>
    <property type="match status" value="1"/>
</dbReference>
<dbReference type="Pfam" id="PF13193">
    <property type="entry name" value="AMP-binding_C"/>
    <property type="match status" value="4"/>
</dbReference>
<dbReference type="Proteomes" id="UP000582643">
    <property type="component" value="Unassembled WGS sequence"/>
</dbReference>
<dbReference type="InterPro" id="IPR020845">
    <property type="entry name" value="AMP-binding_CS"/>
</dbReference>
<dbReference type="GO" id="GO:0008610">
    <property type="term" value="P:lipid biosynthetic process"/>
    <property type="evidence" value="ECO:0007669"/>
    <property type="project" value="InterPro"/>
</dbReference>
<dbReference type="FunFam" id="1.10.1200.10:FF:000016">
    <property type="entry name" value="Non-ribosomal peptide synthase"/>
    <property type="match status" value="1"/>
</dbReference>
<dbReference type="InterPro" id="IPR000873">
    <property type="entry name" value="AMP-dep_synth/lig_dom"/>
</dbReference>
<evidence type="ECO:0000256" key="3">
    <source>
        <dbReference type="ARBA" id="ARBA00022450"/>
    </source>
</evidence>
<dbReference type="GO" id="GO:0043041">
    <property type="term" value="P:amino acid activation for nonribosomal peptide biosynthetic process"/>
    <property type="evidence" value="ECO:0007669"/>
    <property type="project" value="TreeGrafter"/>
</dbReference>
<dbReference type="InterPro" id="IPR023213">
    <property type="entry name" value="CAT-like_dom_sf"/>
</dbReference>
<dbReference type="Gene3D" id="3.30.300.30">
    <property type="match status" value="5"/>
</dbReference>
<dbReference type="FunFam" id="3.40.50.12780:FF:000012">
    <property type="entry name" value="Non-ribosomal peptide synthetase"/>
    <property type="match status" value="1"/>
</dbReference>
<dbReference type="RefSeq" id="WP_184931141.1">
    <property type="nucleotide sequence ID" value="NZ_JACHJY010000004.1"/>
</dbReference>
<dbReference type="Gene3D" id="3.30.559.30">
    <property type="entry name" value="Nonribosomal peptide synthetase, condensation domain"/>
    <property type="match status" value="4"/>
</dbReference>
<evidence type="ECO:0000256" key="5">
    <source>
        <dbReference type="ARBA" id="ARBA00022832"/>
    </source>
</evidence>
<dbReference type="Pfam" id="PF00501">
    <property type="entry name" value="AMP-binding"/>
    <property type="match status" value="5"/>
</dbReference>
<dbReference type="SUPFAM" id="SSF56801">
    <property type="entry name" value="Acetyl-CoA synthetase-like"/>
    <property type="match status" value="5"/>
</dbReference>
<dbReference type="FunFam" id="3.30.300.30:FF:000010">
    <property type="entry name" value="Enterobactin synthetase component F"/>
    <property type="match status" value="1"/>
</dbReference>
<dbReference type="InterPro" id="IPR006162">
    <property type="entry name" value="Ppantetheine_attach_site"/>
</dbReference>
<evidence type="ECO:0000256" key="4">
    <source>
        <dbReference type="ARBA" id="ARBA00022553"/>
    </source>
</evidence>
<dbReference type="Pfam" id="PF00668">
    <property type="entry name" value="Condensation"/>
    <property type="match status" value="4"/>
</dbReference>
<dbReference type="PANTHER" id="PTHR45527">
    <property type="entry name" value="NONRIBOSOMAL PEPTIDE SYNTHETASE"/>
    <property type="match status" value="1"/>
</dbReference>
<dbReference type="InterPro" id="IPR025110">
    <property type="entry name" value="AMP-bd_C"/>
</dbReference>
<evidence type="ECO:0000256" key="6">
    <source>
        <dbReference type="ARBA" id="ARBA00023098"/>
    </source>
</evidence>
<dbReference type="InterPro" id="IPR045851">
    <property type="entry name" value="AMP-bd_C_sf"/>
</dbReference>
<dbReference type="Gene3D" id="3.40.50.12780">
    <property type="entry name" value="N-terminal domain of ligase-like"/>
    <property type="match status" value="4"/>
</dbReference>
<dbReference type="InterPro" id="IPR029058">
    <property type="entry name" value="AB_hydrolase_fold"/>
</dbReference>
<feature type="domain" description="Carrier" evidence="8">
    <location>
        <begin position="594"/>
        <end position="669"/>
    </location>
</feature>
<evidence type="ECO:0000259" key="8">
    <source>
        <dbReference type="PROSITE" id="PS50075"/>
    </source>
</evidence>
<accession>A0A7W7XCJ1</accession>
<dbReference type="InterPro" id="IPR010071">
    <property type="entry name" value="AA_adenyl_dom"/>
</dbReference>
<dbReference type="FunFam" id="3.40.50.12780:FF:000013">
    <property type="entry name" value="Long-chain-fatty-acid--AMP ligase FadD32"/>
    <property type="match status" value="1"/>
</dbReference>
<evidence type="ECO:0000256" key="1">
    <source>
        <dbReference type="ARBA" id="ARBA00001957"/>
    </source>
</evidence>
<dbReference type="GO" id="GO:0006631">
    <property type="term" value="P:fatty acid metabolic process"/>
    <property type="evidence" value="ECO:0007669"/>
    <property type="project" value="UniProtKB-KW"/>
</dbReference>
<comment type="caution">
    <text evidence="9">The sequence shown here is derived from an EMBL/GenBank/DDBJ whole genome shotgun (WGS) entry which is preliminary data.</text>
</comment>
<dbReference type="InterPro" id="IPR009081">
    <property type="entry name" value="PP-bd_ACP"/>
</dbReference>
<organism evidence="9 10">
    <name type="scientific">Streptomyces nymphaeiformis</name>
    <dbReference type="NCBI Taxonomy" id="2663842"/>
    <lineage>
        <taxon>Bacteria</taxon>
        <taxon>Bacillati</taxon>
        <taxon>Actinomycetota</taxon>
        <taxon>Actinomycetes</taxon>
        <taxon>Kitasatosporales</taxon>
        <taxon>Streptomycetaceae</taxon>
        <taxon>Streptomyces</taxon>
    </lineage>
</organism>
<dbReference type="GO" id="GO:0072330">
    <property type="term" value="P:monocarboxylic acid biosynthetic process"/>
    <property type="evidence" value="ECO:0007669"/>
    <property type="project" value="UniProtKB-ARBA"/>
</dbReference>
<protein>
    <submittedName>
        <fullName evidence="9">Amino acid adenylation domain-containing protein</fullName>
    </submittedName>
</protein>
<dbReference type="GO" id="GO:0044550">
    <property type="term" value="P:secondary metabolite biosynthetic process"/>
    <property type="evidence" value="ECO:0007669"/>
    <property type="project" value="UniProtKB-ARBA"/>
</dbReference>
<dbReference type="Gene3D" id="2.30.38.10">
    <property type="entry name" value="Luciferase, Domain 3"/>
    <property type="match status" value="1"/>
</dbReference>
<dbReference type="InterPro" id="IPR042099">
    <property type="entry name" value="ANL_N_sf"/>
</dbReference>
<dbReference type="InterPro" id="IPR020806">
    <property type="entry name" value="PKS_PP-bd"/>
</dbReference>